<dbReference type="Proteomes" id="UP001174909">
    <property type="component" value="Unassembled WGS sequence"/>
</dbReference>
<feature type="non-terminal residue" evidence="2">
    <location>
        <position position="113"/>
    </location>
</feature>
<comment type="caution">
    <text evidence="2">The sequence shown here is derived from an EMBL/GenBank/DDBJ whole genome shotgun (WGS) entry which is preliminary data.</text>
</comment>
<dbReference type="PROSITE" id="PS51257">
    <property type="entry name" value="PROKAR_LIPOPROTEIN"/>
    <property type="match status" value="1"/>
</dbReference>
<evidence type="ECO:0000313" key="2">
    <source>
        <dbReference type="EMBL" id="CAI8043225.1"/>
    </source>
</evidence>
<gene>
    <name evidence="2" type="ORF">GBAR_LOCUS23980</name>
</gene>
<keyword evidence="3" id="KW-1185">Reference proteome</keyword>
<evidence type="ECO:0000256" key="1">
    <source>
        <dbReference type="SAM" id="SignalP"/>
    </source>
</evidence>
<feature type="chain" id="PRO_5041208800" evidence="1">
    <location>
        <begin position="23"/>
        <end position="113"/>
    </location>
</feature>
<organism evidence="2 3">
    <name type="scientific">Geodia barretti</name>
    <name type="common">Barrett's horny sponge</name>
    <dbReference type="NCBI Taxonomy" id="519541"/>
    <lineage>
        <taxon>Eukaryota</taxon>
        <taxon>Metazoa</taxon>
        <taxon>Porifera</taxon>
        <taxon>Demospongiae</taxon>
        <taxon>Heteroscleromorpha</taxon>
        <taxon>Tetractinellida</taxon>
        <taxon>Astrophorina</taxon>
        <taxon>Geodiidae</taxon>
        <taxon>Geodia</taxon>
    </lineage>
</organism>
<evidence type="ECO:0000313" key="3">
    <source>
        <dbReference type="Proteomes" id="UP001174909"/>
    </source>
</evidence>
<accession>A0AA35X9H9</accession>
<dbReference type="EMBL" id="CASHTH010003313">
    <property type="protein sequence ID" value="CAI8043225.1"/>
    <property type="molecule type" value="Genomic_DNA"/>
</dbReference>
<dbReference type="AlphaFoldDB" id="A0AA35X9H9"/>
<sequence length="113" mass="12446">MKRLALLLVAMFALGAILVACGSQPAAEPQVIEKIVEVEKVVEKEIEVVKEIEVEVEKEIIKIERIEVPVEKIVEVQKIVEKEVEVIKSNLGEAPDLAAQVAAGTLPPVWDRI</sequence>
<proteinExistence type="predicted"/>
<name>A0AA35X9H9_GEOBA</name>
<protein>
    <submittedName>
        <fullName evidence="2">Uncharacterized protein</fullName>
    </submittedName>
</protein>
<feature type="signal peptide" evidence="1">
    <location>
        <begin position="1"/>
        <end position="22"/>
    </location>
</feature>
<keyword evidence="1" id="KW-0732">Signal</keyword>
<reference evidence="2" key="1">
    <citation type="submission" date="2023-03" db="EMBL/GenBank/DDBJ databases">
        <authorList>
            <person name="Steffen K."/>
            <person name="Cardenas P."/>
        </authorList>
    </citation>
    <scope>NUCLEOTIDE SEQUENCE</scope>
</reference>